<reference evidence="1" key="2">
    <citation type="submission" date="2016-05" db="EMBL/GenBank/DDBJ databases">
        <title>Comparative analysis highlights variable genome content of wheat rusts and divergence of the mating loci.</title>
        <authorList>
            <person name="Cuomo C.A."/>
            <person name="Bakkeren G."/>
            <person name="Szabo L."/>
            <person name="Khalil H."/>
            <person name="Joly D."/>
            <person name="Goldberg J."/>
            <person name="Young S."/>
            <person name="Zeng Q."/>
            <person name="Fellers J."/>
        </authorList>
    </citation>
    <scope>NUCLEOTIDE SEQUENCE [LARGE SCALE GENOMIC DNA]</scope>
    <source>
        <strain evidence="1">1-1 BBBD Race 1</strain>
    </source>
</reference>
<accession>A0A180GVP4</accession>
<evidence type="ECO:0000313" key="2">
    <source>
        <dbReference type="EnsemblFungi" id="PTTG_26453-t43_1-p1"/>
    </source>
</evidence>
<proteinExistence type="predicted"/>
<reference evidence="2" key="4">
    <citation type="submission" date="2025-05" db="UniProtKB">
        <authorList>
            <consortium name="EnsemblFungi"/>
        </authorList>
    </citation>
    <scope>IDENTIFICATION</scope>
    <source>
        <strain evidence="2">isolate 1-1 / race 1 (BBBD)</strain>
    </source>
</reference>
<dbReference type="EnsemblFungi" id="PTTG_26453-t43_1">
    <property type="protein sequence ID" value="PTTG_26453-t43_1-p1"/>
    <property type="gene ID" value="PTTG_26453"/>
</dbReference>
<dbReference type="VEuPathDB" id="FungiDB:PTTG_26453"/>
<reference evidence="2 3" key="3">
    <citation type="journal article" date="2017" name="G3 (Bethesda)">
        <title>Comparative analysis highlights variable genome content of wheat rusts and divergence of the mating loci.</title>
        <authorList>
            <person name="Cuomo C.A."/>
            <person name="Bakkeren G."/>
            <person name="Khalil H.B."/>
            <person name="Panwar V."/>
            <person name="Joly D."/>
            <person name="Linning R."/>
            <person name="Sakthikumar S."/>
            <person name="Song X."/>
            <person name="Adiconis X."/>
            <person name="Fan L."/>
            <person name="Goldberg J.M."/>
            <person name="Levin J.Z."/>
            <person name="Young S."/>
            <person name="Zeng Q."/>
            <person name="Anikster Y."/>
            <person name="Bruce M."/>
            <person name="Wang M."/>
            <person name="Yin C."/>
            <person name="McCallum B."/>
            <person name="Szabo L.J."/>
            <person name="Hulbert S."/>
            <person name="Chen X."/>
            <person name="Fellers J.P."/>
        </authorList>
    </citation>
    <scope>NUCLEOTIDE SEQUENCE</scope>
    <source>
        <strain evidence="2">isolate 1-1 / race 1 (BBBD)</strain>
        <strain evidence="3">Isolate 1-1 / race 1 (BBBD)</strain>
    </source>
</reference>
<dbReference type="AlphaFoldDB" id="A0A180GVP4"/>
<organism evidence="1">
    <name type="scientific">Puccinia triticina (isolate 1-1 / race 1 (BBBD))</name>
    <name type="common">Brown leaf rust fungus</name>
    <dbReference type="NCBI Taxonomy" id="630390"/>
    <lineage>
        <taxon>Eukaryota</taxon>
        <taxon>Fungi</taxon>
        <taxon>Dikarya</taxon>
        <taxon>Basidiomycota</taxon>
        <taxon>Pucciniomycotina</taxon>
        <taxon>Pucciniomycetes</taxon>
        <taxon>Pucciniales</taxon>
        <taxon>Pucciniaceae</taxon>
        <taxon>Puccinia</taxon>
    </lineage>
</organism>
<evidence type="ECO:0000313" key="1">
    <source>
        <dbReference type="EMBL" id="OAV96063.1"/>
    </source>
</evidence>
<sequence length="357" mass="41335">MPQAVVRNHDQIQSEYQQQVIEDPCKRDRQVMKELSSDFCEKPISNDDGVLIHADLSLELNYSQELDHQSDLEIDLGPEHSHQILSLMVPMEIKSSIDENREAVVEACSNAKAPSTALLLLLPSLWTPLVLRRPAEQFPHHGNEDASVISTQRRIPYQSVRLARLNLQDDDGNSEDKAPRLMSTRHRPAWLNKHYLQDACQPNSNLNNRNSNNPQRPVSDLYNHRLDNHSLYDVGPYDQLWNYSHLHSHPLDDLPPLHLDHVPELPSPYQQSPCPSTENHHPYFYDQPDFENNIEYNPDTNNYYDNYYSSSLNDCTNVDNDNYTNDQVDNFNDQQVDYDASYDVYDDGLDLECYDDD</sequence>
<reference evidence="1" key="1">
    <citation type="submission" date="2009-11" db="EMBL/GenBank/DDBJ databases">
        <authorList>
            <consortium name="The Broad Institute Genome Sequencing Platform"/>
            <person name="Ward D."/>
            <person name="Feldgarden M."/>
            <person name="Earl A."/>
            <person name="Young S.K."/>
            <person name="Zeng Q."/>
            <person name="Koehrsen M."/>
            <person name="Alvarado L."/>
            <person name="Berlin A."/>
            <person name="Bochicchio J."/>
            <person name="Borenstein D."/>
            <person name="Chapman S.B."/>
            <person name="Chen Z."/>
            <person name="Engels R."/>
            <person name="Freedman E."/>
            <person name="Gellesch M."/>
            <person name="Goldberg J."/>
            <person name="Griggs A."/>
            <person name="Gujja S."/>
            <person name="Heilman E."/>
            <person name="Heiman D."/>
            <person name="Hepburn T."/>
            <person name="Howarth C."/>
            <person name="Jen D."/>
            <person name="Larson L."/>
            <person name="Lewis B."/>
            <person name="Mehta T."/>
            <person name="Park D."/>
            <person name="Pearson M."/>
            <person name="Roberts A."/>
            <person name="Saif S."/>
            <person name="Shea T."/>
            <person name="Shenoy N."/>
            <person name="Sisk P."/>
            <person name="Stolte C."/>
            <person name="Sykes S."/>
            <person name="Thomson T."/>
            <person name="Walk T."/>
            <person name="White J."/>
            <person name="Yandava C."/>
            <person name="Izard J."/>
            <person name="Baranova O.V."/>
            <person name="Blanton J.M."/>
            <person name="Tanner A.C."/>
            <person name="Dewhirst F.E."/>
            <person name="Haas B."/>
            <person name="Nusbaum C."/>
            <person name="Birren B."/>
        </authorList>
    </citation>
    <scope>NUCLEOTIDE SEQUENCE [LARGE SCALE GENOMIC DNA]</scope>
    <source>
        <strain evidence="1">1-1 BBBD Race 1</strain>
    </source>
</reference>
<evidence type="ECO:0000313" key="3">
    <source>
        <dbReference type="Proteomes" id="UP000005240"/>
    </source>
</evidence>
<protein>
    <submittedName>
        <fullName evidence="1 2">Uncharacterized protein</fullName>
    </submittedName>
</protein>
<keyword evidence="3" id="KW-1185">Reference proteome</keyword>
<name>A0A180GVP4_PUCT1</name>
<dbReference type="EMBL" id="ADAS02000022">
    <property type="protein sequence ID" value="OAV96063.1"/>
    <property type="molecule type" value="Genomic_DNA"/>
</dbReference>
<dbReference type="Proteomes" id="UP000005240">
    <property type="component" value="Unassembled WGS sequence"/>
</dbReference>
<gene>
    <name evidence="1" type="ORF">PTTG_26453</name>
</gene>